<dbReference type="Pfam" id="PF07152">
    <property type="entry name" value="YaeQ"/>
    <property type="match status" value="1"/>
</dbReference>
<dbReference type="PIRSF" id="PIRSF011484">
    <property type="entry name" value="YaeQ"/>
    <property type="match status" value="1"/>
</dbReference>
<protein>
    <submittedName>
        <fullName evidence="1">YaeQ family protein</fullName>
    </submittedName>
</protein>
<dbReference type="InterPro" id="IPR038590">
    <property type="entry name" value="YaeQ_sf"/>
</dbReference>
<organism evidence="1 2">
    <name type="scientific">Vibrio ulleungensis</name>
    <dbReference type="NCBI Taxonomy" id="2807619"/>
    <lineage>
        <taxon>Bacteria</taxon>
        <taxon>Pseudomonadati</taxon>
        <taxon>Pseudomonadota</taxon>
        <taxon>Gammaproteobacteria</taxon>
        <taxon>Vibrionales</taxon>
        <taxon>Vibrionaceae</taxon>
        <taxon>Vibrio</taxon>
    </lineage>
</organism>
<proteinExistence type="predicted"/>
<dbReference type="InterPro" id="IPR011335">
    <property type="entry name" value="Restrct_endonuc-II-like"/>
</dbReference>
<dbReference type="PANTHER" id="PTHR38784">
    <property type="entry name" value="SUCROSE PHOSPHORYLASE"/>
    <property type="match status" value="1"/>
</dbReference>
<keyword evidence="2" id="KW-1185">Reference proteome</keyword>
<gene>
    <name evidence="1" type="ORF">JQC93_04340</name>
</gene>
<dbReference type="SUPFAM" id="SSF52980">
    <property type="entry name" value="Restriction endonuclease-like"/>
    <property type="match status" value="1"/>
</dbReference>
<evidence type="ECO:0000313" key="2">
    <source>
        <dbReference type="Proteomes" id="UP000809621"/>
    </source>
</evidence>
<dbReference type="Proteomes" id="UP000809621">
    <property type="component" value="Unassembled WGS sequence"/>
</dbReference>
<dbReference type="InterPro" id="IPR009822">
    <property type="entry name" value="YaeQ"/>
</dbReference>
<dbReference type="SMART" id="SM01322">
    <property type="entry name" value="YaeQ"/>
    <property type="match status" value="1"/>
</dbReference>
<dbReference type="EMBL" id="JAFEUM010000001">
    <property type="protein sequence ID" value="MBM7035628.1"/>
    <property type="molecule type" value="Genomic_DNA"/>
</dbReference>
<name>A0ABS2HDG9_9VIBR</name>
<comment type="caution">
    <text evidence="1">The sequence shown here is derived from an EMBL/GenBank/DDBJ whole genome shotgun (WGS) entry which is preliminary data.</text>
</comment>
<dbReference type="RefSeq" id="WP_205157216.1">
    <property type="nucleotide sequence ID" value="NZ_JAFEUM010000001.1"/>
</dbReference>
<evidence type="ECO:0000313" key="1">
    <source>
        <dbReference type="EMBL" id="MBM7035628.1"/>
    </source>
</evidence>
<reference evidence="1 2" key="1">
    <citation type="submission" date="2021-02" db="EMBL/GenBank/DDBJ databases">
        <authorList>
            <person name="Park J.-S."/>
        </authorList>
    </citation>
    <scope>NUCLEOTIDE SEQUENCE [LARGE SCALE GENOMIC DNA]</scope>
    <source>
        <strain evidence="1 2">188UL20-2</strain>
    </source>
</reference>
<dbReference type="PANTHER" id="PTHR38784:SF1">
    <property type="entry name" value="SUCROSE PHOSPHORYLASE"/>
    <property type="match status" value="1"/>
</dbReference>
<sequence>MALKPTIYKFRVSLTDLNRDYFDNFQLTVAQHPSETLTRLAARLIAFCHSAEPDLQFTKGLSSIEEPDIWTRNLTDEIEHWIEVGEPESERIKKASRVSKNLSIYSFNTKSEAWWKQQGLAISRYANSVYQLDNDGVEAFAGLMTRTMDVSVMLTGADFYIEAGGESVQVSMSTLFDSTDT</sequence>
<accession>A0ABS2HDG9</accession>
<dbReference type="Gene3D" id="3.10.640.10">
    <property type="entry name" value="Restriction endonuclease-like alpha-beta roll domain"/>
    <property type="match status" value="1"/>
</dbReference>